<dbReference type="GO" id="GO:0000731">
    <property type="term" value="P:DNA synthesis involved in DNA repair"/>
    <property type="evidence" value="ECO:0007669"/>
    <property type="project" value="TreeGrafter"/>
</dbReference>
<dbReference type="EMBL" id="AP014800">
    <property type="protein sequence ID" value="BAQ67819.1"/>
    <property type="molecule type" value="Genomic_DNA"/>
</dbReference>
<dbReference type="Pfam" id="PF13476">
    <property type="entry name" value="AAA_23"/>
    <property type="match status" value="1"/>
</dbReference>
<dbReference type="SUPFAM" id="SSF52540">
    <property type="entry name" value="P-loop containing nucleoside triphosphate hydrolases"/>
    <property type="match status" value="1"/>
</dbReference>
<dbReference type="Proteomes" id="UP000064912">
    <property type="component" value="Chromosome"/>
</dbReference>
<dbReference type="PANTHER" id="PTHR32182">
    <property type="entry name" value="DNA REPLICATION AND REPAIR PROTEIN RECF"/>
    <property type="match status" value="1"/>
</dbReference>
<name>A0A0D6AZE9_RHOSU</name>
<dbReference type="InterPro" id="IPR038729">
    <property type="entry name" value="Rad50/SbcC_AAA"/>
</dbReference>
<dbReference type="Gene3D" id="3.40.50.300">
    <property type="entry name" value="P-loop containing nucleotide triphosphate hydrolases"/>
    <property type="match status" value="2"/>
</dbReference>
<dbReference type="KEGG" id="rsu:NHU_00650"/>
<dbReference type="GO" id="GO:0016887">
    <property type="term" value="F:ATP hydrolysis activity"/>
    <property type="evidence" value="ECO:0007669"/>
    <property type="project" value="InterPro"/>
</dbReference>
<reference evidence="2" key="1">
    <citation type="submission" date="2015-02" db="EMBL/GenBank/DDBJ databases">
        <title>Genome sequene of Rhodovulum sulfidophilum DSM 2351.</title>
        <authorList>
            <person name="Nagao N."/>
        </authorList>
    </citation>
    <scope>NUCLEOTIDE SEQUENCE [LARGE SCALE GENOMIC DNA]</scope>
    <source>
        <strain evidence="2">DSM 2351</strain>
    </source>
</reference>
<gene>
    <name evidence="2" type="ORF">NHU_00650</name>
</gene>
<evidence type="ECO:0000313" key="3">
    <source>
        <dbReference type="Proteomes" id="UP000064912"/>
    </source>
</evidence>
<evidence type="ECO:0000259" key="1">
    <source>
        <dbReference type="Pfam" id="PF13476"/>
    </source>
</evidence>
<feature type="domain" description="Rad50/SbcC-type AAA" evidence="1">
    <location>
        <begin position="8"/>
        <end position="190"/>
    </location>
</feature>
<dbReference type="AlphaFoldDB" id="A0A0D6AZE9"/>
<dbReference type="InterPro" id="IPR027417">
    <property type="entry name" value="P-loop_NTPase"/>
</dbReference>
<dbReference type="PANTHER" id="PTHR32182:SF0">
    <property type="entry name" value="DNA REPLICATION AND REPAIR PROTEIN RECF"/>
    <property type="match status" value="1"/>
</dbReference>
<sequence>MIKIASAHIEEFRGIRKLDIELDGKTFAVSGPNGSGKSGVIDAIEFGLTGQIGRLTGRGTKGLSIGDHAPHVDRTNFPDAAFVELDLIFPTLGKSAKLTRTVSTPKKPKIEPNDPDIVEILEEVASHPEITLARREILKFILVEPTERSKEIQAILKIEELGQTRSVLNAAFGKLSRVATAAEKDTKNKRDTLLQHLGLSSLSASDVKGAVDPKRQLLGLPVLDEITAETKLDQGLAEPSSEQPLNKAAALIELTKLKEAVDGLPTLESPAAVGLLSHIDKLENDPQLLIALQQRALVSQGLQLVDGPECPMCDHEWPDEAHLLAHLHAKQEKSKAAGEVQQSVMDDASALSSEVGNLKALLLEVHRIAKAEKAADFLAQIEYWGKDLAFLQEKLKQFSDVLAQKDRLETGWPALPPEFKIALSEFTEEIRAKPDQTATVQAQSFLINADQRFRDYREARKIEAKARKARDASKVAYEAWCSAMETELDALYEAVQDDFSKFYRVLNDGDEQKFVARLKATEGRLDFEVNFYERGLFPPGAFHSEGHQDGMGVCLYLALMKRLLGDGFTLALLDDVVMSVDADHRYQFCKLLMSEFPNTQFVIATHDKVWAEQMRSAKLVSRKTSIAFDSWTVDTGPMVECNPDVWADIDAELAKGKVEVAAPILRRHMEFVSRLLADQLAAPTIFRADNSYDMGILLPSAMSRLKDLLGEAADAAQSWGNKTQKADVLARKQKLKEANTHKGEEDWAINRAIHFNEWANFGAKDFLPVVKAFRELLDCAKCPECHAWLYVTPRFGPAEALRCPCSSTNLNLKRKSGQK</sequence>
<dbReference type="PATRIC" id="fig|35806.4.peg.665"/>
<dbReference type="GO" id="GO:0006302">
    <property type="term" value="P:double-strand break repair"/>
    <property type="evidence" value="ECO:0007669"/>
    <property type="project" value="InterPro"/>
</dbReference>
<proteinExistence type="predicted"/>
<evidence type="ECO:0000313" key="2">
    <source>
        <dbReference type="EMBL" id="BAQ67819.1"/>
    </source>
</evidence>
<protein>
    <submittedName>
        <fullName evidence="2">SMC domain protein</fullName>
    </submittedName>
</protein>
<organism evidence="2 3">
    <name type="scientific">Rhodovulum sulfidophilum</name>
    <name type="common">Rhodobacter sulfidophilus</name>
    <dbReference type="NCBI Taxonomy" id="35806"/>
    <lineage>
        <taxon>Bacteria</taxon>
        <taxon>Pseudomonadati</taxon>
        <taxon>Pseudomonadota</taxon>
        <taxon>Alphaproteobacteria</taxon>
        <taxon>Rhodobacterales</taxon>
        <taxon>Paracoccaceae</taxon>
        <taxon>Rhodovulum</taxon>
    </lineage>
</organism>
<accession>A0A0D6AZE9</accession>